<dbReference type="PROSITE" id="PS50893">
    <property type="entry name" value="ABC_TRANSPORTER_2"/>
    <property type="match status" value="1"/>
</dbReference>
<evidence type="ECO:0000256" key="4">
    <source>
        <dbReference type="ARBA" id="ARBA00022741"/>
    </source>
</evidence>
<dbReference type="InterPro" id="IPR003593">
    <property type="entry name" value="AAA+_ATPase"/>
</dbReference>
<dbReference type="Gene3D" id="2.40.50.100">
    <property type="match status" value="1"/>
</dbReference>
<proteinExistence type="inferred from homology"/>
<evidence type="ECO:0000256" key="2">
    <source>
        <dbReference type="ARBA" id="ARBA00005417"/>
    </source>
</evidence>
<dbReference type="InterPro" id="IPR017871">
    <property type="entry name" value="ABC_transporter-like_CS"/>
</dbReference>
<dbReference type="PANTHER" id="PTHR42781">
    <property type="entry name" value="SPERMIDINE/PUTRESCINE IMPORT ATP-BINDING PROTEIN POTA"/>
    <property type="match status" value="1"/>
</dbReference>
<feature type="domain" description="ABC transporter" evidence="6">
    <location>
        <begin position="6"/>
        <end position="237"/>
    </location>
</feature>
<dbReference type="Pfam" id="PF00005">
    <property type="entry name" value="ABC_tran"/>
    <property type="match status" value="1"/>
</dbReference>
<dbReference type="SMART" id="SM00382">
    <property type="entry name" value="AAA"/>
    <property type="match status" value="1"/>
</dbReference>
<dbReference type="GO" id="GO:0005524">
    <property type="term" value="F:ATP binding"/>
    <property type="evidence" value="ECO:0007669"/>
    <property type="project" value="UniProtKB-KW"/>
</dbReference>
<dbReference type="GO" id="GO:0016887">
    <property type="term" value="F:ATP hydrolysis activity"/>
    <property type="evidence" value="ECO:0007669"/>
    <property type="project" value="InterPro"/>
</dbReference>
<dbReference type="PROSITE" id="PS00211">
    <property type="entry name" value="ABC_TRANSPORTER_1"/>
    <property type="match status" value="1"/>
</dbReference>
<dbReference type="InterPro" id="IPR050093">
    <property type="entry name" value="ABC_SmlMolc_Importer"/>
</dbReference>
<accession>A0A934MGC5</accession>
<dbReference type="InterPro" id="IPR013611">
    <property type="entry name" value="Transp-assoc_OB_typ2"/>
</dbReference>
<dbReference type="GO" id="GO:0140359">
    <property type="term" value="F:ABC-type transporter activity"/>
    <property type="evidence" value="ECO:0007669"/>
    <property type="project" value="UniProtKB-ARBA"/>
</dbReference>
<evidence type="ECO:0000256" key="3">
    <source>
        <dbReference type="ARBA" id="ARBA00022448"/>
    </source>
</evidence>
<keyword evidence="5 7" id="KW-0067">ATP-binding</keyword>
<dbReference type="Pfam" id="PF08402">
    <property type="entry name" value="TOBE_2"/>
    <property type="match status" value="1"/>
</dbReference>
<evidence type="ECO:0000313" key="7">
    <source>
        <dbReference type="EMBL" id="MBJ3776428.1"/>
    </source>
</evidence>
<evidence type="ECO:0000256" key="1">
    <source>
        <dbReference type="ARBA" id="ARBA00004417"/>
    </source>
</evidence>
<evidence type="ECO:0000313" key="8">
    <source>
        <dbReference type="Proteomes" id="UP000609531"/>
    </source>
</evidence>
<evidence type="ECO:0000259" key="6">
    <source>
        <dbReference type="PROSITE" id="PS50893"/>
    </source>
</evidence>
<dbReference type="InterPro" id="IPR003439">
    <property type="entry name" value="ABC_transporter-like_ATP-bd"/>
</dbReference>
<evidence type="ECO:0000256" key="5">
    <source>
        <dbReference type="ARBA" id="ARBA00022840"/>
    </source>
</evidence>
<sequence length="359" mass="39524">MSEPILTLDAVEKRYGADVAVERIDLAIDKREFIVLMGPSGCGKTTTLRILAGLETPTAGEVRLWGRPINDVPPWQREMPMVWQSYALFPFLDVRRNVEFGLKQRGGMSAGERRKKALEWLDRLGIAHMEKRGIHQLSGGQRQRVALARALALEPEVLLLDEPLSALDAHLRIRMQGELSRLHSELGITFVYVTHAQSEAFALADRVVIMSEGRVQQIGAPREIYRAPASRFVADFIGASNVVGGTVVEEKDGTVVLETPVGRLEATGSRAKGAAGALSIPADWIAVEPAGEATDGTAVEGRLVTEDFTGAVVTLYVELHDGSQFFVQKQQHEIERLSLKRGTRVRLSWPLEHATILPE</sequence>
<dbReference type="InterPro" id="IPR027417">
    <property type="entry name" value="P-loop_NTPase"/>
</dbReference>
<dbReference type="EMBL" id="JAEKJA010000009">
    <property type="protein sequence ID" value="MBJ3776428.1"/>
    <property type="molecule type" value="Genomic_DNA"/>
</dbReference>
<dbReference type="PANTHER" id="PTHR42781:SF4">
    <property type="entry name" value="SPERMIDINE_PUTRESCINE IMPORT ATP-BINDING PROTEIN POTA"/>
    <property type="match status" value="1"/>
</dbReference>
<dbReference type="InterPro" id="IPR008995">
    <property type="entry name" value="Mo/tungstate-bd_C_term_dom"/>
</dbReference>
<dbReference type="SUPFAM" id="SSF52540">
    <property type="entry name" value="P-loop containing nucleoside triphosphate hydrolases"/>
    <property type="match status" value="1"/>
</dbReference>
<dbReference type="FunFam" id="3.40.50.300:FF:000042">
    <property type="entry name" value="Maltose/maltodextrin ABC transporter, ATP-binding protein"/>
    <property type="match status" value="1"/>
</dbReference>
<protein>
    <submittedName>
        <fullName evidence="7">ABC transporter ATP-binding protein</fullName>
    </submittedName>
</protein>
<keyword evidence="4" id="KW-0547">Nucleotide-binding</keyword>
<comment type="subcellular location">
    <subcellularLocation>
        <location evidence="1">Cell inner membrane</location>
        <topology evidence="1">Peripheral membrane protein</topology>
    </subcellularLocation>
</comment>
<dbReference type="AlphaFoldDB" id="A0A934MGC5"/>
<comment type="caution">
    <text evidence="7">The sequence shown here is derived from an EMBL/GenBank/DDBJ whole genome shotgun (WGS) entry which is preliminary data.</text>
</comment>
<dbReference type="SUPFAM" id="SSF50331">
    <property type="entry name" value="MOP-like"/>
    <property type="match status" value="1"/>
</dbReference>
<organism evidence="7 8">
    <name type="scientific">Acuticoccus mangrovi</name>
    <dbReference type="NCBI Taxonomy" id="2796142"/>
    <lineage>
        <taxon>Bacteria</taxon>
        <taxon>Pseudomonadati</taxon>
        <taxon>Pseudomonadota</taxon>
        <taxon>Alphaproteobacteria</taxon>
        <taxon>Hyphomicrobiales</taxon>
        <taxon>Amorphaceae</taxon>
        <taxon>Acuticoccus</taxon>
    </lineage>
</organism>
<keyword evidence="3" id="KW-0813">Transport</keyword>
<comment type="similarity">
    <text evidence="2">Belongs to the ABC transporter superfamily.</text>
</comment>
<dbReference type="Proteomes" id="UP000609531">
    <property type="component" value="Unassembled WGS sequence"/>
</dbReference>
<keyword evidence="8" id="KW-1185">Reference proteome</keyword>
<dbReference type="Gene3D" id="3.40.50.300">
    <property type="entry name" value="P-loop containing nucleotide triphosphate hydrolases"/>
    <property type="match status" value="1"/>
</dbReference>
<name>A0A934MGC5_9HYPH</name>
<dbReference type="GO" id="GO:0043190">
    <property type="term" value="C:ATP-binding cassette (ABC) transporter complex"/>
    <property type="evidence" value="ECO:0007669"/>
    <property type="project" value="InterPro"/>
</dbReference>
<dbReference type="RefSeq" id="WP_198882334.1">
    <property type="nucleotide sequence ID" value="NZ_JAEKJA010000009.1"/>
</dbReference>
<gene>
    <name evidence="7" type="ORF">JCR33_12050</name>
</gene>
<reference evidence="7" key="1">
    <citation type="submission" date="2020-12" db="EMBL/GenBank/DDBJ databases">
        <title>Bacterial taxonomy.</title>
        <authorList>
            <person name="Pan X."/>
        </authorList>
    </citation>
    <scope>NUCLEOTIDE SEQUENCE</scope>
    <source>
        <strain evidence="7">B2012</strain>
    </source>
</reference>